<dbReference type="InterPro" id="IPR017850">
    <property type="entry name" value="Alkaline_phosphatase_core_sf"/>
</dbReference>
<gene>
    <name evidence="6" type="primary">atsD</name>
    <name evidence="6" type="ORF">GCM10009843_03320</name>
</gene>
<reference evidence="6 7" key="1">
    <citation type="journal article" date="2019" name="Int. J. Syst. Evol. Microbiol.">
        <title>The Global Catalogue of Microorganisms (GCM) 10K type strain sequencing project: providing services to taxonomists for standard genome sequencing and annotation.</title>
        <authorList>
            <consortium name="The Broad Institute Genomics Platform"/>
            <consortium name="The Broad Institute Genome Sequencing Center for Infectious Disease"/>
            <person name="Wu L."/>
            <person name="Ma J."/>
        </authorList>
    </citation>
    <scope>NUCLEOTIDE SEQUENCE [LARGE SCALE GENOMIC DNA]</scope>
    <source>
        <strain evidence="6 7">JCM 16021</strain>
    </source>
</reference>
<comment type="caution">
    <text evidence="6">The sequence shown here is derived from an EMBL/GenBank/DDBJ whole genome shotgun (WGS) entry which is preliminary data.</text>
</comment>
<name>A0ABN2XNU1_9ACTN</name>
<comment type="similarity">
    <text evidence="1">Belongs to the sulfatase family.</text>
</comment>
<keyword evidence="2" id="KW-0479">Metal-binding</keyword>
<sequence>MRALATAVTVAIEMTSQDHIAGPSAQPPGPDRTRLPLTVDTTARPIRPVETPEGAPNVLVVLIDDMGFGASTPYGGPCDMPTAERLADEGLRYSRFHVTSLCSPTRQALLTGRNHHSVGMGVTSEMSTPEPGYHGFRPASAATVAQILGGNGYSTAAFGKWHQTPPVEVSPSGPFTRWPTGEGFDHFYGFMGAEMNHWYPQLFQGTTPVEPDRLPEDGYHLSEDLVDHAIDWVTTQQAITPDRPFFAYVAFGATHAPFHVAAEWRDKYAGRFDAGWDAQREQILARQQALGIVPEDAVLAPWADGLPRWEELDDTEKAVAARFMELYAGFAEHTDVQVGRLVDTLDEMGVLDDTLVFYLLGDNGASGEGGPLGTLREHLVGHGLFEDAADMAPQLDQLGDPTTYPIYPAGWALAMNTPYPWTKQIASHLGGVRDGMIVRWGNEIADRGAIRHQYHHVIDVLPTILDAAGLPQPDTVAGVEQQPIEGTSMRYTFDDGAAPDRRRTQYFEMIGNRGIYHEGWAAVARHGIPWQMVDVSDRPFEDDVWELYDLDNDWSQAHDLADQYPERLAELQAVFDWEGEKHKVFPLDARVTERENPDVAGRLDLHQGRTTLVFGPRVGRLNEEAAPNVKNRSFLITADIEVGERSGGVVVAQGGRFGGWSLYLVDGVPAYAYNFVGRDLTVVRGTTALEPGQHQLGLRFAYDGGPPGSGATAGIEVDGVLVAATRIEHTTAYYFSFDETFNVGVDRGTPVVDDYPPVHNRFEGRIATVRFDLEEEGVSSPEQDRVRAHLTHQ</sequence>
<keyword evidence="4" id="KW-0106">Calcium</keyword>
<dbReference type="Pfam" id="PF00884">
    <property type="entry name" value="Sulfatase"/>
    <property type="match status" value="1"/>
</dbReference>
<evidence type="ECO:0000256" key="3">
    <source>
        <dbReference type="ARBA" id="ARBA00022801"/>
    </source>
</evidence>
<dbReference type="InterPro" id="IPR000917">
    <property type="entry name" value="Sulfatase_N"/>
</dbReference>
<dbReference type="PROSITE" id="PS00523">
    <property type="entry name" value="SULFATASE_1"/>
    <property type="match status" value="1"/>
</dbReference>
<evidence type="ECO:0000313" key="7">
    <source>
        <dbReference type="Proteomes" id="UP001500575"/>
    </source>
</evidence>
<keyword evidence="7" id="KW-1185">Reference proteome</keyword>
<evidence type="ECO:0000256" key="1">
    <source>
        <dbReference type="ARBA" id="ARBA00008779"/>
    </source>
</evidence>
<evidence type="ECO:0000313" key="6">
    <source>
        <dbReference type="EMBL" id="GAA2114656.1"/>
    </source>
</evidence>
<dbReference type="InterPro" id="IPR050738">
    <property type="entry name" value="Sulfatase"/>
</dbReference>
<proteinExistence type="inferred from homology"/>
<dbReference type="InterPro" id="IPR024607">
    <property type="entry name" value="Sulfatase_CS"/>
</dbReference>
<dbReference type="CDD" id="cd16025">
    <property type="entry name" value="PAS_like"/>
    <property type="match status" value="1"/>
</dbReference>
<protein>
    <submittedName>
        <fullName evidence="6">Arylsulfatase AtsD</fullName>
    </submittedName>
</protein>
<keyword evidence="3" id="KW-0378">Hydrolase</keyword>
<dbReference type="EMBL" id="BAAAQQ010000002">
    <property type="protein sequence ID" value="GAA2114656.1"/>
    <property type="molecule type" value="Genomic_DNA"/>
</dbReference>
<organism evidence="6 7">
    <name type="scientific">Nocardioides bigeumensis</name>
    <dbReference type="NCBI Taxonomy" id="433657"/>
    <lineage>
        <taxon>Bacteria</taxon>
        <taxon>Bacillati</taxon>
        <taxon>Actinomycetota</taxon>
        <taxon>Actinomycetes</taxon>
        <taxon>Propionibacteriales</taxon>
        <taxon>Nocardioidaceae</taxon>
        <taxon>Nocardioides</taxon>
    </lineage>
</organism>
<dbReference type="Proteomes" id="UP001500575">
    <property type="component" value="Unassembled WGS sequence"/>
</dbReference>
<dbReference type="PANTHER" id="PTHR42693">
    <property type="entry name" value="ARYLSULFATASE FAMILY MEMBER"/>
    <property type="match status" value="1"/>
</dbReference>
<evidence type="ECO:0000259" key="5">
    <source>
        <dbReference type="Pfam" id="PF00884"/>
    </source>
</evidence>
<dbReference type="Gene3D" id="3.30.1120.10">
    <property type="match status" value="1"/>
</dbReference>
<dbReference type="PANTHER" id="PTHR42693:SF43">
    <property type="entry name" value="BLL2667 PROTEIN"/>
    <property type="match status" value="1"/>
</dbReference>
<evidence type="ECO:0000256" key="4">
    <source>
        <dbReference type="ARBA" id="ARBA00022837"/>
    </source>
</evidence>
<dbReference type="SUPFAM" id="SSF53649">
    <property type="entry name" value="Alkaline phosphatase-like"/>
    <property type="match status" value="1"/>
</dbReference>
<feature type="domain" description="Sulfatase N-terminal" evidence="5">
    <location>
        <begin position="56"/>
        <end position="469"/>
    </location>
</feature>
<dbReference type="Gene3D" id="3.40.720.10">
    <property type="entry name" value="Alkaline Phosphatase, subunit A"/>
    <property type="match status" value="1"/>
</dbReference>
<evidence type="ECO:0000256" key="2">
    <source>
        <dbReference type="ARBA" id="ARBA00022723"/>
    </source>
</evidence>
<accession>A0ABN2XNU1</accession>